<evidence type="ECO:0000256" key="3">
    <source>
        <dbReference type="ARBA" id="ARBA00022729"/>
    </source>
</evidence>
<dbReference type="FunFam" id="3.40.50.1460:FF:000005">
    <property type="entry name" value="Vacuolar-processing enzyme beta-isozyme"/>
    <property type="match status" value="1"/>
</dbReference>
<evidence type="ECO:0000313" key="11">
    <source>
        <dbReference type="EMBL" id="GAQ89237.1"/>
    </source>
</evidence>
<feature type="active site" description="Nucleophile" evidence="8">
    <location>
        <position position="206"/>
    </location>
</feature>
<reference evidence="11 12" key="1">
    <citation type="journal article" date="2014" name="Nat. Commun.">
        <title>Klebsormidium flaccidum genome reveals primary factors for plant terrestrial adaptation.</title>
        <authorList>
            <person name="Hori K."/>
            <person name="Maruyama F."/>
            <person name="Fujisawa T."/>
            <person name="Togashi T."/>
            <person name="Yamamoto N."/>
            <person name="Seo M."/>
            <person name="Sato S."/>
            <person name="Yamada T."/>
            <person name="Mori H."/>
            <person name="Tajima N."/>
            <person name="Moriyama T."/>
            <person name="Ikeuchi M."/>
            <person name="Watanabe M."/>
            <person name="Wada H."/>
            <person name="Kobayashi K."/>
            <person name="Saito M."/>
            <person name="Masuda T."/>
            <person name="Sasaki-Sekimoto Y."/>
            <person name="Mashiguchi K."/>
            <person name="Awai K."/>
            <person name="Shimojima M."/>
            <person name="Masuda S."/>
            <person name="Iwai M."/>
            <person name="Nobusawa T."/>
            <person name="Narise T."/>
            <person name="Kondo S."/>
            <person name="Saito H."/>
            <person name="Sato R."/>
            <person name="Murakawa M."/>
            <person name="Ihara Y."/>
            <person name="Oshima-Yamada Y."/>
            <person name="Ohtaka K."/>
            <person name="Satoh M."/>
            <person name="Sonobe K."/>
            <person name="Ishii M."/>
            <person name="Ohtani R."/>
            <person name="Kanamori-Sato M."/>
            <person name="Honoki R."/>
            <person name="Miyazaki D."/>
            <person name="Mochizuki H."/>
            <person name="Umetsu J."/>
            <person name="Higashi K."/>
            <person name="Shibata D."/>
            <person name="Kamiya Y."/>
            <person name="Sato N."/>
            <person name="Nakamura Y."/>
            <person name="Tabata S."/>
            <person name="Ida S."/>
            <person name="Kurokawa K."/>
            <person name="Ohta H."/>
        </authorList>
    </citation>
    <scope>NUCLEOTIDE SEQUENCE [LARGE SCALE GENOMIC DNA]</scope>
    <source>
        <strain evidence="11 12">NIES-2285</strain>
    </source>
</reference>
<feature type="signal peptide" evidence="9">
    <location>
        <begin position="1"/>
        <end position="22"/>
    </location>
</feature>
<dbReference type="FunFam" id="1.10.132.130:FF:000001">
    <property type="entry name" value="Vacuolar-processing enzyme beta-isozyme"/>
    <property type="match status" value="1"/>
</dbReference>
<dbReference type="GO" id="GO:0004197">
    <property type="term" value="F:cysteine-type endopeptidase activity"/>
    <property type="evidence" value="ECO:0000318"/>
    <property type="project" value="GO_Central"/>
</dbReference>
<name>A0A1Y1IKN1_KLENI</name>
<dbReference type="PRINTS" id="PR00776">
    <property type="entry name" value="HEMOGLOBNASE"/>
</dbReference>
<dbReference type="InterPro" id="IPR043577">
    <property type="entry name" value="AE"/>
</dbReference>
<dbReference type="Pfam" id="PF01650">
    <property type="entry name" value="Peptidase_C13"/>
    <property type="match status" value="1"/>
</dbReference>
<evidence type="ECO:0000259" key="10">
    <source>
        <dbReference type="Pfam" id="PF20985"/>
    </source>
</evidence>
<dbReference type="AlphaFoldDB" id="A0A1Y1IKN1"/>
<dbReference type="PANTHER" id="PTHR12000:SF42">
    <property type="entry name" value="LEGUMAIN"/>
    <property type="match status" value="1"/>
</dbReference>
<proteinExistence type="inferred from homology"/>
<evidence type="ECO:0000256" key="2">
    <source>
        <dbReference type="ARBA" id="ARBA00022670"/>
    </source>
</evidence>
<evidence type="ECO:0000256" key="9">
    <source>
        <dbReference type="SAM" id="SignalP"/>
    </source>
</evidence>
<feature type="active site" evidence="8">
    <location>
        <position position="164"/>
    </location>
</feature>
<keyword evidence="3 9" id="KW-0732">Signal</keyword>
<accession>A0A1Y1IKN1</accession>
<evidence type="ECO:0000256" key="8">
    <source>
        <dbReference type="PIRSR" id="PIRSR019663-1"/>
    </source>
</evidence>
<dbReference type="EMBL" id="DF237450">
    <property type="protein sequence ID" value="GAQ89237.1"/>
    <property type="molecule type" value="Genomic_DNA"/>
</dbReference>
<dbReference type="InterPro" id="IPR048501">
    <property type="entry name" value="Legum_prodom"/>
</dbReference>
<keyword evidence="5" id="KW-0788">Thiol protease</keyword>
<dbReference type="PIRSF" id="PIRSF500139">
    <property type="entry name" value="AE"/>
    <property type="match status" value="1"/>
</dbReference>
<dbReference type="PIRSF" id="PIRSF019663">
    <property type="entry name" value="Legumain"/>
    <property type="match status" value="1"/>
</dbReference>
<evidence type="ECO:0000256" key="4">
    <source>
        <dbReference type="ARBA" id="ARBA00022801"/>
    </source>
</evidence>
<keyword evidence="2" id="KW-0645">Protease</keyword>
<dbReference type="OMA" id="FREPEND"/>
<protein>
    <submittedName>
        <fullName evidence="11">Vacuolar-processing enzyme</fullName>
    </submittedName>
</protein>
<dbReference type="Gene3D" id="1.10.132.130">
    <property type="match status" value="1"/>
</dbReference>
<keyword evidence="4" id="KW-0378">Hydrolase</keyword>
<dbReference type="PANTHER" id="PTHR12000">
    <property type="entry name" value="HEMOGLOBINASE FAMILY MEMBER"/>
    <property type="match status" value="1"/>
</dbReference>
<organism evidence="11 12">
    <name type="scientific">Klebsormidium nitens</name>
    <name type="common">Green alga</name>
    <name type="synonym">Ulothrix nitens</name>
    <dbReference type="NCBI Taxonomy" id="105231"/>
    <lineage>
        <taxon>Eukaryota</taxon>
        <taxon>Viridiplantae</taxon>
        <taxon>Streptophyta</taxon>
        <taxon>Klebsormidiophyceae</taxon>
        <taxon>Klebsormidiales</taxon>
        <taxon>Klebsormidiaceae</taxon>
        <taxon>Klebsormidium</taxon>
    </lineage>
</organism>
<comment type="similarity">
    <text evidence="1">Belongs to the peptidase C13 family.</text>
</comment>
<evidence type="ECO:0000256" key="7">
    <source>
        <dbReference type="ARBA" id="ARBA00023180"/>
    </source>
</evidence>
<gene>
    <name evidence="11" type="ORF">KFL_005010060</name>
</gene>
<dbReference type="GO" id="GO:0006624">
    <property type="term" value="P:vacuolar protein processing"/>
    <property type="evidence" value="ECO:0000318"/>
    <property type="project" value="GO_Central"/>
</dbReference>
<dbReference type="Pfam" id="PF20985">
    <property type="entry name" value="Legum_prodom"/>
    <property type="match status" value="1"/>
</dbReference>
<dbReference type="CDD" id="cd21115">
    <property type="entry name" value="legumain_C"/>
    <property type="match status" value="1"/>
</dbReference>
<keyword evidence="7" id="KW-0325">Glycoprotein</keyword>
<dbReference type="GO" id="GO:0051603">
    <property type="term" value="P:proteolysis involved in protein catabolic process"/>
    <property type="evidence" value="ECO:0000318"/>
    <property type="project" value="GO_Central"/>
</dbReference>
<evidence type="ECO:0000313" key="12">
    <source>
        <dbReference type="Proteomes" id="UP000054558"/>
    </source>
</evidence>
<feature type="domain" description="Legumain prodomain" evidence="10">
    <location>
        <begin position="366"/>
        <end position="458"/>
    </location>
</feature>
<dbReference type="GO" id="GO:0005773">
    <property type="term" value="C:vacuole"/>
    <property type="evidence" value="ECO:0007669"/>
    <property type="project" value="GOC"/>
</dbReference>
<evidence type="ECO:0000256" key="1">
    <source>
        <dbReference type="ARBA" id="ARBA00009941"/>
    </source>
</evidence>
<dbReference type="STRING" id="105231.A0A1Y1IKN1"/>
<dbReference type="InterPro" id="IPR001096">
    <property type="entry name" value="Peptidase_C13"/>
</dbReference>
<sequence length="475" mass="51646">MASISSILCLLLLLGTVACSTAVRLPDFLKLPSQVKPEEVQEEGTHWALLIAGSSGYGNYRHQADVCHAYQVLKRGGLKDENIVVFMFDDIAHNPENPRPGQIINRPDGPDVYEGVPKDYTGYAVNAHNFLAVLAGNKTAVNGGSGKVIDSGPNDRVFVYYSDHGGPGVLGMPTLPFLYANDLVATLKAAAAADRFKEMVVYIEACESGSVFEGLLPANIKIYGTTAANAWESSWGTYCPGMSPAPPVEFETCLGDLYSVAWLEDSEVHNLNKETLEDQYKMVRDRTSVYGTFQAGSHVMQYGELAIDEEDVAEYIGSDPANDKASRLVGAAQGSVLQRDADLLHLWHKYSNAPAGSQRKADALEEFSRQTSTRAHVDKSVTAIGMILFGNQDEHTAVRPAGYPLVDDWDCLKDLVRTYESRCGLLTEYGMKHMRSFANMCNAGFTNADVDAAAVQACAHTPLRAHARPFATFSA</sequence>
<keyword evidence="12" id="KW-1185">Reference proteome</keyword>
<feature type="chain" id="PRO_5012959957" evidence="9">
    <location>
        <begin position="23"/>
        <end position="475"/>
    </location>
</feature>
<keyword evidence="6" id="KW-1015">Disulfide bond</keyword>
<dbReference type="Gene3D" id="3.40.50.1460">
    <property type="match status" value="1"/>
</dbReference>
<evidence type="ECO:0000256" key="5">
    <source>
        <dbReference type="ARBA" id="ARBA00022807"/>
    </source>
</evidence>
<evidence type="ECO:0000256" key="6">
    <source>
        <dbReference type="ARBA" id="ARBA00023157"/>
    </source>
</evidence>
<dbReference type="Proteomes" id="UP000054558">
    <property type="component" value="Unassembled WGS sequence"/>
</dbReference>
<dbReference type="InterPro" id="IPR046427">
    <property type="entry name" value="Legumain_prodom_sf"/>
</dbReference>
<dbReference type="OrthoDB" id="192611at2759"/>